<keyword evidence="2" id="KW-1185">Reference proteome</keyword>
<organism evidence="1 2">
    <name type="scientific">Volvox reticuliferus</name>
    <dbReference type="NCBI Taxonomy" id="1737510"/>
    <lineage>
        <taxon>Eukaryota</taxon>
        <taxon>Viridiplantae</taxon>
        <taxon>Chlorophyta</taxon>
        <taxon>core chlorophytes</taxon>
        <taxon>Chlorophyceae</taxon>
        <taxon>CS clade</taxon>
        <taxon>Chlamydomonadales</taxon>
        <taxon>Volvocaceae</taxon>
        <taxon>Volvox</taxon>
    </lineage>
</organism>
<evidence type="ECO:0000313" key="2">
    <source>
        <dbReference type="Proteomes" id="UP000747110"/>
    </source>
</evidence>
<protein>
    <submittedName>
        <fullName evidence="1">Uncharacterized protein</fullName>
    </submittedName>
</protein>
<accession>A0A8J4FTG0</accession>
<dbReference type="Proteomes" id="UP000747110">
    <property type="component" value="Unassembled WGS sequence"/>
</dbReference>
<comment type="caution">
    <text evidence="1">The sequence shown here is derived from an EMBL/GenBank/DDBJ whole genome shotgun (WGS) entry which is preliminary data.</text>
</comment>
<reference evidence="1" key="1">
    <citation type="journal article" date="2021" name="Proc. Natl. Acad. Sci. U.S.A.">
        <title>Three genomes in the algal genus Volvox reveal the fate of a haploid sex-determining region after a transition to homothallism.</title>
        <authorList>
            <person name="Yamamoto K."/>
            <person name="Hamaji T."/>
            <person name="Kawai-Toyooka H."/>
            <person name="Matsuzaki R."/>
            <person name="Takahashi F."/>
            <person name="Nishimura Y."/>
            <person name="Kawachi M."/>
            <person name="Noguchi H."/>
            <person name="Minakuchi Y."/>
            <person name="Umen J.G."/>
            <person name="Toyoda A."/>
            <person name="Nozaki H."/>
        </authorList>
    </citation>
    <scope>NUCLEOTIDE SEQUENCE</scope>
    <source>
        <strain evidence="1">NIES-3786</strain>
    </source>
</reference>
<evidence type="ECO:0000313" key="1">
    <source>
        <dbReference type="EMBL" id="GIL89584.1"/>
    </source>
</evidence>
<gene>
    <name evidence="1" type="ORF">Vretifemale_17312</name>
</gene>
<proteinExistence type="predicted"/>
<dbReference type="AlphaFoldDB" id="A0A8J4FTG0"/>
<sequence>MSCDAPPVLLYVPTVAYGSSHFTGCKLSAMYAEANGASSLGLTTSGINFVPVIAAAAMDTYNIVGTLRHRSGVDVDSLKIDGKDDDNNSSSAVLPCMPSGVQTGACEAIPPSDSSNASASVLFTTFSGTAQSLPLSAFSANSLCRVAVRSVPSGSQHLQHGSPAHLPPQTLLQKPYTLHPHGLPFWAQPLVLQQLSASPLPSQPNTCDPVGIASCACRYFCNIAAAVPAGNASGVGVCLPKESLTAVAVVDAAPSIAAAVAAAPLRSSANSIAAADVGLVTAEAAESGGEEWATAAITLAQGAANAAANSTTVAATSAAAIMTAGITEMAESSADGDLLLGEGAEPPREPLASLLPAHTAHGEGSSSGGCMVSSSSEKAAVGQNATAAAGGAATAASAIAAAAAGMAVAGSWPLSKSAGLGEIKAEDGTGFDTPAVGQAMAGGVFAEVADPVSAFGYCFGGGRGGCPPLRRVCIRGYLDPGTADAAAVVDSGGRGGGGGAGAAAVAASCGIPVGSCSAGRTWRDARRGCDVVSRHQMPGRDVAARIHVSETGHEPPYFAARGVNTSPLIMRQNDGGGYEESDDSIMLEASPSGDDYRSDTGGDGNTSFRLTPSTVFPTCHGVPCRILTLSMTEAAAAGGTAGKANRNTTENTDWETRLDMGGDMAMQLSSLGSSRHQRQRHQRRACRRSSLTDGSLLGMPAGWEAAVAALGAAATLQHGSPRSRGAADECTDLRCRVGGGADPRVGVTAGSGGGGGARTAWFRLRLGFSGLMRGLTVCFRQ</sequence>
<name>A0A8J4FTG0_9CHLO</name>
<dbReference type="EMBL" id="BNCP01000051">
    <property type="protein sequence ID" value="GIL89584.1"/>
    <property type="molecule type" value="Genomic_DNA"/>
</dbReference>
<dbReference type="OrthoDB" id="10644803at2759"/>